<proteinExistence type="predicted"/>
<dbReference type="Proteomes" id="UP001295469">
    <property type="component" value="Chromosome A06"/>
</dbReference>
<name>A0A816SID8_BRANA</name>
<sequence length="84" mass="8670">MVAPLGVLCVLVLPAKACGGSKGCVAFLVVYGRFVATPPTSFSFAVPLPGLVFGSSMKLPASFLGVLLLFLLCSWAISSSQCRC</sequence>
<keyword evidence="1" id="KW-1133">Transmembrane helix</keyword>
<protein>
    <submittedName>
        <fullName evidence="2">(rape) hypothetical protein</fullName>
    </submittedName>
</protein>
<gene>
    <name evidence="2" type="ORF">DARMORV10_A06P20200.1</name>
</gene>
<feature type="transmembrane region" description="Helical" evidence="1">
    <location>
        <begin position="59"/>
        <end position="78"/>
    </location>
</feature>
<dbReference type="EMBL" id="HG994360">
    <property type="protein sequence ID" value="CAF2085432.1"/>
    <property type="molecule type" value="Genomic_DNA"/>
</dbReference>
<reference evidence="2" key="1">
    <citation type="submission" date="2021-01" db="EMBL/GenBank/DDBJ databases">
        <authorList>
            <consortium name="Genoscope - CEA"/>
            <person name="William W."/>
        </authorList>
    </citation>
    <scope>NUCLEOTIDE SEQUENCE</scope>
</reference>
<evidence type="ECO:0000256" key="1">
    <source>
        <dbReference type="SAM" id="Phobius"/>
    </source>
</evidence>
<keyword evidence="1" id="KW-0472">Membrane</keyword>
<dbReference type="AlphaFoldDB" id="A0A816SID8"/>
<accession>A0A816SID8</accession>
<organism evidence="2">
    <name type="scientific">Brassica napus</name>
    <name type="common">Rape</name>
    <dbReference type="NCBI Taxonomy" id="3708"/>
    <lineage>
        <taxon>Eukaryota</taxon>
        <taxon>Viridiplantae</taxon>
        <taxon>Streptophyta</taxon>
        <taxon>Embryophyta</taxon>
        <taxon>Tracheophyta</taxon>
        <taxon>Spermatophyta</taxon>
        <taxon>Magnoliopsida</taxon>
        <taxon>eudicotyledons</taxon>
        <taxon>Gunneridae</taxon>
        <taxon>Pentapetalae</taxon>
        <taxon>rosids</taxon>
        <taxon>malvids</taxon>
        <taxon>Brassicales</taxon>
        <taxon>Brassicaceae</taxon>
        <taxon>Brassiceae</taxon>
        <taxon>Brassica</taxon>
    </lineage>
</organism>
<keyword evidence="1" id="KW-0812">Transmembrane</keyword>
<evidence type="ECO:0000313" key="2">
    <source>
        <dbReference type="EMBL" id="CAF2085432.1"/>
    </source>
</evidence>